<accession>A0ABS3ZCE1</accession>
<sequence length="351" mass="40464">MRFIILLTGLWLLSGCDSDPVTDRLQDYTARVSNSIEQDFELHLESNLPAYPPKRDRLLAVETLREGLIDVLDLRQCDLLGLIGERNSSLGKLAGHSQQLIYEFRFLPPLRQCIDKLQNAPAALDEDQLALLDRLQTIEAFKTRTLPRVMSNAVFNADEIEAQFALGQPPADMPDLARFSNLKPALERLVYLSGLTARTEWSKPEDIEGLEQDYERIYRTHFGSAWLRSLSYLTQTLEQTATAIEARLERRPLCFNKRPTPQANIVRNVFQKYYAGELQPWMSSVDRSGQQWRYYWRELLDNVPATPAVQDYFDQTLFTEDSLWARYIAARDRHTRAWQTLLSQCGMMPSA</sequence>
<dbReference type="Pfam" id="PF11279">
    <property type="entry name" value="DUF3080"/>
    <property type="match status" value="1"/>
</dbReference>
<dbReference type="RefSeq" id="WP_209287607.1">
    <property type="nucleotide sequence ID" value="NZ_JACVEW010000013.1"/>
</dbReference>
<dbReference type="Proteomes" id="UP000810171">
    <property type="component" value="Unassembled WGS sequence"/>
</dbReference>
<proteinExistence type="predicted"/>
<dbReference type="PROSITE" id="PS51257">
    <property type="entry name" value="PROKAR_LIPOPROTEIN"/>
    <property type="match status" value="1"/>
</dbReference>
<evidence type="ECO:0000313" key="2">
    <source>
        <dbReference type="Proteomes" id="UP000810171"/>
    </source>
</evidence>
<name>A0ABS3ZCE1_9GAMM</name>
<gene>
    <name evidence="1" type="ORF">H9C73_09585</name>
</gene>
<evidence type="ECO:0000313" key="1">
    <source>
        <dbReference type="EMBL" id="MBP0048990.1"/>
    </source>
</evidence>
<protein>
    <submittedName>
        <fullName evidence="1">DUF3080 family protein</fullName>
    </submittedName>
</protein>
<reference evidence="1 2" key="1">
    <citation type="submission" date="2020-09" db="EMBL/GenBank/DDBJ databases">
        <authorList>
            <person name="Tanuku N.R.S."/>
        </authorList>
    </citation>
    <scope>NUCLEOTIDE SEQUENCE [LARGE SCALE GENOMIC DNA]</scope>
    <source>
        <strain evidence="1 2">AK62</strain>
    </source>
</reference>
<organism evidence="1 2">
    <name type="scientific">Marinobacterium alkalitolerans</name>
    <dbReference type="NCBI Taxonomy" id="1542925"/>
    <lineage>
        <taxon>Bacteria</taxon>
        <taxon>Pseudomonadati</taxon>
        <taxon>Pseudomonadota</taxon>
        <taxon>Gammaproteobacteria</taxon>
        <taxon>Oceanospirillales</taxon>
        <taxon>Oceanospirillaceae</taxon>
        <taxon>Marinobacterium</taxon>
    </lineage>
</organism>
<keyword evidence="2" id="KW-1185">Reference proteome</keyword>
<comment type="caution">
    <text evidence="1">The sequence shown here is derived from an EMBL/GenBank/DDBJ whole genome shotgun (WGS) entry which is preliminary data.</text>
</comment>
<dbReference type="InterPro" id="IPR021431">
    <property type="entry name" value="DUF3080"/>
</dbReference>
<dbReference type="EMBL" id="JACVEW010000013">
    <property type="protein sequence ID" value="MBP0048990.1"/>
    <property type="molecule type" value="Genomic_DNA"/>
</dbReference>